<dbReference type="GeneID" id="92045561"/>
<protein>
    <submittedName>
        <fullName evidence="2">Uncharacterized protein</fullName>
    </submittedName>
</protein>
<sequence>MPVDAECFVIHPFQELVKIAKEATANAEAGQSEDPERSKCMLKAARGLVKEGERALQKLQPLWDAQIERHGDAFKRGIRDNDVDMENRRTLEDLLYDLDDFIEVDTFDADKYAEVQAASKAFALSALEAIRRLKIEEDSSTLPASSEPHPLTAPSTNTIFPPLPPLPPGKAESLLRSPSRQPAHSPPASTSTSRQDSQRTHSTRTGDRTASGGGHELQRTVTRSSHASSANSSGSIRSSVSSRRSDQWPLHSNLLQPARSNFNKKQSNLDKDGRSSPAHSDANGREISPSQAEIGPKMAYMSSTPRISEWVREQLSTTLPIQTEAIPEAIPEGGTLPHIRADRPDTSRANRDTLESSALSEYDSAGPTSPASTSYRTSVFSNASSRLSTAKSSLQVPVDTSKIPPLPSRFFSVFPTSGPETPPTATRLADGVKAASRECVADVPASEPETEPWYANRANCSIGPDSSFNLLGGFCEGAFVFREGGGQAATVAGLEQVREAHR</sequence>
<feature type="region of interest" description="Disordered" evidence="1">
    <location>
        <begin position="139"/>
        <end position="297"/>
    </location>
</feature>
<gene>
    <name evidence="2" type="ORF">PG997_008186</name>
</gene>
<feature type="compositionally biased region" description="Basic and acidic residues" evidence="1">
    <location>
        <begin position="196"/>
        <end position="207"/>
    </location>
</feature>
<dbReference type="Proteomes" id="UP001433268">
    <property type="component" value="Unassembled WGS sequence"/>
</dbReference>
<evidence type="ECO:0000313" key="2">
    <source>
        <dbReference type="EMBL" id="KAK8080368.1"/>
    </source>
</evidence>
<dbReference type="RefSeq" id="XP_066667843.1">
    <property type="nucleotide sequence ID" value="XM_066812501.1"/>
</dbReference>
<evidence type="ECO:0000313" key="3">
    <source>
        <dbReference type="Proteomes" id="UP001433268"/>
    </source>
</evidence>
<accession>A0ABR1WA50</accession>
<name>A0ABR1WA50_9PEZI</name>
<keyword evidence="3" id="KW-1185">Reference proteome</keyword>
<feature type="compositionally biased region" description="Low complexity" evidence="1">
    <location>
        <begin position="223"/>
        <end position="242"/>
    </location>
</feature>
<feature type="compositionally biased region" description="Polar residues" evidence="1">
    <location>
        <begin position="253"/>
        <end position="266"/>
    </location>
</feature>
<feature type="compositionally biased region" description="Polar residues" evidence="1">
    <location>
        <begin position="366"/>
        <end position="375"/>
    </location>
</feature>
<organism evidence="2 3">
    <name type="scientific">Apiospora hydei</name>
    <dbReference type="NCBI Taxonomy" id="1337664"/>
    <lineage>
        <taxon>Eukaryota</taxon>
        <taxon>Fungi</taxon>
        <taxon>Dikarya</taxon>
        <taxon>Ascomycota</taxon>
        <taxon>Pezizomycotina</taxon>
        <taxon>Sordariomycetes</taxon>
        <taxon>Xylariomycetidae</taxon>
        <taxon>Amphisphaeriales</taxon>
        <taxon>Apiosporaceae</taxon>
        <taxon>Apiospora</taxon>
    </lineage>
</organism>
<feature type="compositionally biased region" description="Low complexity" evidence="1">
    <location>
        <begin position="182"/>
        <end position="195"/>
    </location>
</feature>
<evidence type="ECO:0000256" key="1">
    <source>
        <dbReference type="SAM" id="MobiDB-lite"/>
    </source>
</evidence>
<proteinExistence type="predicted"/>
<comment type="caution">
    <text evidence="2">The sequence shown here is derived from an EMBL/GenBank/DDBJ whole genome shotgun (WGS) entry which is preliminary data.</text>
</comment>
<dbReference type="EMBL" id="JAQQWN010000006">
    <property type="protein sequence ID" value="KAK8080368.1"/>
    <property type="molecule type" value="Genomic_DNA"/>
</dbReference>
<feature type="region of interest" description="Disordered" evidence="1">
    <location>
        <begin position="329"/>
        <end position="375"/>
    </location>
</feature>
<reference evidence="2 3" key="1">
    <citation type="submission" date="2023-01" db="EMBL/GenBank/DDBJ databases">
        <title>Analysis of 21 Apiospora genomes using comparative genomics revels a genus with tremendous synthesis potential of carbohydrate active enzymes and secondary metabolites.</title>
        <authorList>
            <person name="Sorensen T."/>
        </authorList>
    </citation>
    <scope>NUCLEOTIDE SEQUENCE [LARGE SCALE GENOMIC DNA]</scope>
    <source>
        <strain evidence="2 3">CBS 114990</strain>
    </source>
</reference>
<feature type="compositionally biased region" description="Basic and acidic residues" evidence="1">
    <location>
        <begin position="339"/>
        <end position="354"/>
    </location>
</feature>